<sequence length="311" mass="35031">MNIIDLHCDVLWKLWESKGKISFSDSPELDANKERLNKGNVKVQCFAVFIPPELKTTEQFQAALEQINYFYTEILEANHDMIQIKSWKDVLKLKPDQTGAVLTLEGIDCIGNDIQKLSILKHMGVLSVGLTWNYGNLAADGAQEPRGAGLTEYGKKVVLYNNDNSLLTDVSHLSERAFWDVIDLAHFPIASHSNAKSICDHPRNLTDKQAKALFEKNGMIHVVFYPEFTDEKDVVTVSDLIRHIDHFSSLGGVSHIGFGSDFDGIDKHISGLENASKYPNLINELLKYYSEEQVRGFAGQNFLETLSNWEI</sequence>
<dbReference type="CDD" id="cd01301">
    <property type="entry name" value="rDP_like"/>
    <property type="match status" value="1"/>
</dbReference>
<reference evidence="1 2" key="1">
    <citation type="submission" date="2021-03" db="EMBL/GenBank/DDBJ databases">
        <title>Antimicrobial resistance genes in bacteria isolated from Japanese honey, and their potential for conferring macrolide and lincosamide resistance in the American foulbrood pathogen Paenibacillus larvae.</title>
        <authorList>
            <person name="Okamoto M."/>
            <person name="Kumagai M."/>
            <person name="Kanamori H."/>
            <person name="Takamatsu D."/>
        </authorList>
    </citation>
    <scope>NUCLEOTIDE SEQUENCE [LARGE SCALE GENOMIC DNA]</scope>
    <source>
        <strain evidence="1 2">J1TS3</strain>
    </source>
</reference>
<comment type="caution">
    <text evidence="1">The sequence shown here is derived from an EMBL/GenBank/DDBJ whole genome shotgun (WGS) entry which is preliminary data.</text>
</comment>
<dbReference type="EMBL" id="BOQT01000001">
    <property type="protein sequence ID" value="GIN19333.1"/>
    <property type="molecule type" value="Genomic_DNA"/>
</dbReference>
<name>A0ABQ4K377_9BACI</name>
<keyword evidence="2" id="KW-1185">Reference proteome</keyword>
<dbReference type="InterPro" id="IPR032466">
    <property type="entry name" value="Metal_Hydrolase"/>
</dbReference>
<gene>
    <name evidence="1" type="ORF">J1TS3_04670</name>
</gene>
<organism evidence="1 2">
    <name type="scientific">Siminovitchia fordii</name>
    <dbReference type="NCBI Taxonomy" id="254759"/>
    <lineage>
        <taxon>Bacteria</taxon>
        <taxon>Bacillati</taxon>
        <taxon>Bacillota</taxon>
        <taxon>Bacilli</taxon>
        <taxon>Bacillales</taxon>
        <taxon>Bacillaceae</taxon>
        <taxon>Siminovitchia</taxon>
    </lineage>
</organism>
<dbReference type="PROSITE" id="PS51365">
    <property type="entry name" value="RENAL_DIPEPTIDASE_2"/>
    <property type="match status" value="1"/>
</dbReference>
<dbReference type="InterPro" id="IPR008257">
    <property type="entry name" value="Pept_M19"/>
</dbReference>
<dbReference type="PANTHER" id="PTHR10443:SF12">
    <property type="entry name" value="DIPEPTIDASE"/>
    <property type="match status" value="1"/>
</dbReference>
<protein>
    <submittedName>
        <fullName evidence="1">Dipeptidase</fullName>
    </submittedName>
</protein>
<dbReference type="RefSeq" id="WP_212962012.1">
    <property type="nucleotide sequence ID" value="NZ_BOQT01000001.1"/>
</dbReference>
<dbReference type="Pfam" id="PF01244">
    <property type="entry name" value="Peptidase_M19"/>
    <property type="match status" value="1"/>
</dbReference>
<dbReference type="Gene3D" id="3.20.20.140">
    <property type="entry name" value="Metal-dependent hydrolases"/>
    <property type="match status" value="1"/>
</dbReference>
<evidence type="ECO:0000313" key="1">
    <source>
        <dbReference type="EMBL" id="GIN19333.1"/>
    </source>
</evidence>
<accession>A0ABQ4K377</accession>
<dbReference type="Proteomes" id="UP000680279">
    <property type="component" value="Unassembled WGS sequence"/>
</dbReference>
<proteinExistence type="predicted"/>
<evidence type="ECO:0000313" key="2">
    <source>
        <dbReference type="Proteomes" id="UP000680279"/>
    </source>
</evidence>
<dbReference type="PANTHER" id="PTHR10443">
    <property type="entry name" value="MICROSOMAL DIPEPTIDASE"/>
    <property type="match status" value="1"/>
</dbReference>
<dbReference type="SUPFAM" id="SSF51556">
    <property type="entry name" value="Metallo-dependent hydrolases"/>
    <property type="match status" value="1"/>
</dbReference>